<proteinExistence type="predicted"/>
<evidence type="ECO:0000313" key="6">
    <source>
        <dbReference type="Proteomes" id="UP000192247"/>
    </source>
</evidence>
<feature type="region of interest" description="Disordered" evidence="3">
    <location>
        <begin position="27"/>
        <end position="47"/>
    </location>
</feature>
<dbReference type="Gene3D" id="2.60.120.40">
    <property type="match status" value="1"/>
</dbReference>
<dbReference type="PROSITE" id="PS50871">
    <property type="entry name" value="C1Q"/>
    <property type="match status" value="1"/>
</dbReference>
<dbReference type="PANTHER" id="PTHR15427">
    <property type="entry name" value="EMILIN ELASTIN MICROFIBRIL INTERFACE-LOCATED PROTEIN ELASTIN MICROFIBRIL INTERFACER"/>
    <property type="match status" value="1"/>
</dbReference>
<evidence type="ECO:0000256" key="3">
    <source>
        <dbReference type="SAM" id="MobiDB-lite"/>
    </source>
</evidence>
<dbReference type="InParanoid" id="A0A1V9XWC0"/>
<reference evidence="5 6" key="1">
    <citation type="journal article" date="2017" name="Gigascience">
        <title>Draft genome of the honey bee ectoparasitic mite, Tropilaelaps mercedesae, is shaped by the parasitic life history.</title>
        <authorList>
            <person name="Dong X."/>
            <person name="Armstrong S.D."/>
            <person name="Xia D."/>
            <person name="Makepeace B.L."/>
            <person name="Darby A.C."/>
            <person name="Kadowaki T."/>
        </authorList>
    </citation>
    <scope>NUCLEOTIDE SEQUENCE [LARGE SCALE GENOMIC DNA]</scope>
    <source>
        <strain evidence="5">Wuxi-XJTLU</strain>
    </source>
</reference>
<dbReference type="SMART" id="SM00110">
    <property type="entry name" value="C1Q"/>
    <property type="match status" value="1"/>
</dbReference>
<comment type="caution">
    <text evidence="5">The sequence shown here is derived from an EMBL/GenBank/DDBJ whole genome shotgun (WGS) entry which is preliminary data.</text>
</comment>
<evidence type="ECO:0000256" key="2">
    <source>
        <dbReference type="ARBA" id="ARBA00022525"/>
    </source>
</evidence>
<dbReference type="InterPro" id="IPR001073">
    <property type="entry name" value="C1q_dom"/>
</dbReference>
<protein>
    <submittedName>
        <fullName evidence="5">Complement C1q protein 3-like</fullName>
    </submittedName>
</protein>
<dbReference type="AlphaFoldDB" id="A0A1V9XWC0"/>
<comment type="subcellular location">
    <subcellularLocation>
        <location evidence="1">Secreted</location>
    </subcellularLocation>
</comment>
<dbReference type="Proteomes" id="UP000192247">
    <property type="component" value="Unassembled WGS sequence"/>
</dbReference>
<feature type="domain" description="C1q" evidence="4">
    <location>
        <begin position="141"/>
        <end position="277"/>
    </location>
</feature>
<feature type="region of interest" description="Disordered" evidence="3">
    <location>
        <begin position="286"/>
        <end position="309"/>
    </location>
</feature>
<accession>A0A1V9XWC0</accession>
<sequence length="309" mass="33517">MGSVQKNGNWPIPNLYLPFAPAELSGQICSGEPSSDDIPDRPTTKAMTTDDFDLRCTLTSEFAQANNFSPLHQPATPSCSLPARRPAYKAHDICDRTHSPSRIQAASATPQKSSASYFGPSTRDVSVMPTMLSAVRVVVFLLPAVFSHHVGFTMTRGHAQGPYVSFKRVVTNENADVNPSMGTFRCREPGLYFFSFEAATRRRRPVILSLQASRAPVVTMYSSETGSDAVAGSIVLRLREDDVVYPYIEEGEIIESDPQLQAFTSFTGFRISKEAAAAAAAAGDVEVEQTSEVRNGTKADVVGELEKSP</sequence>
<dbReference type="EMBL" id="MNPL01003125">
    <property type="protein sequence ID" value="OQR77732.1"/>
    <property type="molecule type" value="Genomic_DNA"/>
</dbReference>
<dbReference type="SUPFAM" id="SSF49842">
    <property type="entry name" value="TNF-like"/>
    <property type="match status" value="1"/>
</dbReference>
<dbReference type="PRINTS" id="PR00007">
    <property type="entry name" value="COMPLEMNTC1Q"/>
</dbReference>
<keyword evidence="2" id="KW-0964">Secreted</keyword>
<dbReference type="GO" id="GO:0005581">
    <property type="term" value="C:collagen trimer"/>
    <property type="evidence" value="ECO:0007669"/>
    <property type="project" value="UniProtKB-KW"/>
</dbReference>
<dbReference type="STRING" id="418985.A0A1V9XWC0"/>
<dbReference type="Pfam" id="PF00386">
    <property type="entry name" value="C1q"/>
    <property type="match status" value="1"/>
</dbReference>
<gene>
    <name evidence="5" type="ORF">BIW11_06884</name>
</gene>
<evidence type="ECO:0000313" key="5">
    <source>
        <dbReference type="EMBL" id="OQR77732.1"/>
    </source>
</evidence>
<dbReference type="InterPro" id="IPR008983">
    <property type="entry name" value="Tumour_necrosis_fac-like_dom"/>
</dbReference>
<organism evidence="5 6">
    <name type="scientific">Tropilaelaps mercedesae</name>
    <dbReference type="NCBI Taxonomy" id="418985"/>
    <lineage>
        <taxon>Eukaryota</taxon>
        <taxon>Metazoa</taxon>
        <taxon>Ecdysozoa</taxon>
        <taxon>Arthropoda</taxon>
        <taxon>Chelicerata</taxon>
        <taxon>Arachnida</taxon>
        <taxon>Acari</taxon>
        <taxon>Parasitiformes</taxon>
        <taxon>Mesostigmata</taxon>
        <taxon>Gamasina</taxon>
        <taxon>Dermanyssoidea</taxon>
        <taxon>Laelapidae</taxon>
        <taxon>Tropilaelaps</taxon>
    </lineage>
</organism>
<keyword evidence="6" id="KW-1185">Reference proteome</keyword>
<dbReference type="InterPro" id="IPR050392">
    <property type="entry name" value="Collagen/C1q_domain"/>
</dbReference>
<dbReference type="PANTHER" id="PTHR15427:SF33">
    <property type="entry name" value="COLLAGEN IV NC1 DOMAIN-CONTAINING PROTEIN"/>
    <property type="match status" value="1"/>
</dbReference>
<name>A0A1V9XWC0_9ACAR</name>
<dbReference type="OrthoDB" id="10070467at2759"/>
<evidence type="ECO:0000259" key="4">
    <source>
        <dbReference type="PROSITE" id="PS50871"/>
    </source>
</evidence>
<evidence type="ECO:0000256" key="1">
    <source>
        <dbReference type="ARBA" id="ARBA00004613"/>
    </source>
</evidence>